<proteinExistence type="inferred from homology"/>
<evidence type="ECO:0000256" key="9">
    <source>
        <dbReference type="SAM" id="MobiDB-lite"/>
    </source>
</evidence>
<keyword evidence="3 10" id="KW-0812">Transmembrane</keyword>
<reference evidence="12 13" key="1">
    <citation type="journal article" date="2007" name="Proc. Natl. Acad. Sci. U.S.A.">
        <title>Dandruff-associated Malassezia genomes reveal convergent and divergent virulence traits shared with plant and human fungal pathogens.</title>
        <authorList>
            <person name="Xu J."/>
            <person name="Saunders C.W."/>
            <person name="Hu P."/>
            <person name="Grant R.A."/>
            <person name="Boekhout T."/>
            <person name="Kuramae E.E."/>
            <person name="Kronstad J.W."/>
            <person name="Deangelis Y.M."/>
            <person name="Reeder N.L."/>
            <person name="Johnstone K.R."/>
            <person name="Leland M."/>
            <person name="Fieno A.M."/>
            <person name="Begley W.M."/>
            <person name="Sun Y."/>
            <person name="Lacey M.P."/>
            <person name="Chaudhary T."/>
            <person name="Keough T."/>
            <person name="Chu L."/>
            <person name="Sears R."/>
            <person name="Yuan B."/>
            <person name="Dawson T.L.Jr."/>
        </authorList>
    </citation>
    <scope>NUCLEOTIDE SEQUENCE [LARGE SCALE GENOMIC DNA]</scope>
    <source>
        <strain evidence="13">ATCC MYA-4612 / CBS 7966</strain>
    </source>
</reference>
<dbReference type="GO" id="GO:0006078">
    <property type="term" value="P:(1-&gt;6)-beta-D-glucan biosynthetic process"/>
    <property type="evidence" value="ECO:0007669"/>
    <property type="project" value="TreeGrafter"/>
</dbReference>
<keyword evidence="8" id="KW-0961">Cell wall biogenesis/degradation</keyword>
<dbReference type="PANTHER" id="PTHR31361:SF1">
    <property type="entry name" value="BETA-GLUCAN SYNTHESIS-ASSOCIATED PROTEIN KRE6-RELATED"/>
    <property type="match status" value="1"/>
</dbReference>
<comment type="similarity">
    <text evidence="2">Belongs to the SKN1/KRE6 family.</text>
</comment>
<dbReference type="STRING" id="425265.A8Q8X0"/>
<keyword evidence="7" id="KW-0325">Glycoprotein</keyword>
<dbReference type="Pfam" id="PF03935">
    <property type="entry name" value="SKN1_KRE6_Sbg1"/>
    <property type="match status" value="1"/>
</dbReference>
<dbReference type="RefSeq" id="XP_001729322.1">
    <property type="nucleotide sequence ID" value="XM_001729270.1"/>
</dbReference>
<keyword evidence="6 10" id="KW-0472">Membrane</keyword>
<dbReference type="GO" id="GO:0005886">
    <property type="term" value="C:plasma membrane"/>
    <property type="evidence" value="ECO:0007669"/>
    <property type="project" value="TreeGrafter"/>
</dbReference>
<evidence type="ECO:0000256" key="3">
    <source>
        <dbReference type="ARBA" id="ARBA00022692"/>
    </source>
</evidence>
<name>A8Q8X0_MALGO</name>
<protein>
    <recommendedName>
        <fullName evidence="11">GH16 domain-containing protein</fullName>
    </recommendedName>
</protein>
<feature type="region of interest" description="Disordered" evidence="9">
    <location>
        <begin position="169"/>
        <end position="263"/>
    </location>
</feature>
<evidence type="ECO:0000256" key="2">
    <source>
        <dbReference type="ARBA" id="ARBA00010962"/>
    </source>
</evidence>
<comment type="caution">
    <text evidence="12">The sequence shown here is derived from an EMBL/GenBank/DDBJ whole genome shotgun (WGS) entry which is preliminary data.</text>
</comment>
<dbReference type="Proteomes" id="UP000008837">
    <property type="component" value="Unassembled WGS sequence"/>
</dbReference>
<dbReference type="GO" id="GO:0031505">
    <property type="term" value="P:fungal-type cell wall organization"/>
    <property type="evidence" value="ECO:0007669"/>
    <property type="project" value="TreeGrafter"/>
</dbReference>
<dbReference type="SUPFAM" id="SSF49899">
    <property type="entry name" value="Concanavalin A-like lectins/glucanases"/>
    <property type="match status" value="1"/>
</dbReference>
<dbReference type="PROSITE" id="PS51762">
    <property type="entry name" value="GH16_2"/>
    <property type="match status" value="1"/>
</dbReference>
<evidence type="ECO:0000256" key="7">
    <source>
        <dbReference type="ARBA" id="ARBA00023180"/>
    </source>
</evidence>
<feature type="compositionally biased region" description="Basic and acidic residues" evidence="9">
    <location>
        <begin position="230"/>
        <end position="240"/>
    </location>
</feature>
<dbReference type="OMA" id="SMRGCVN"/>
<evidence type="ECO:0000256" key="1">
    <source>
        <dbReference type="ARBA" id="ARBA00004606"/>
    </source>
</evidence>
<dbReference type="OrthoDB" id="412647at2759"/>
<comment type="subcellular location">
    <subcellularLocation>
        <location evidence="1">Membrane</location>
        <topology evidence="1">Single-pass type II membrane protein</topology>
    </subcellularLocation>
</comment>
<accession>A8Q8X0</accession>
<feature type="domain" description="GH16" evidence="11">
    <location>
        <begin position="405"/>
        <end position="790"/>
    </location>
</feature>
<dbReference type="InterPro" id="IPR005629">
    <property type="entry name" value="Skn1/Kre6/Sbg1"/>
</dbReference>
<dbReference type="GeneID" id="5853629"/>
<dbReference type="FunCoup" id="A8Q8X0">
    <property type="interactions" value="40"/>
</dbReference>
<dbReference type="VEuPathDB" id="FungiDB:MGL_3357"/>
<gene>
    <name evidence="12" type="ORF">MGL_3357</name>
</gene>
<dbReference type="InterPro" id="IPR013320">
    <property type="entry name" value="ConA-like_dom_sf"/>
</dbReference>
<evidence type="ECO:0000256" key="5">
    <source>
        <dbReference type="ARBA" id="ARBA00022989"/>
    </source>
</evidence>
<feature type="transmembrane region" description="Helical" evidence="10">
    <location>
        <begin position="338"/>
        <end position="361"/>
    </location>
</feature>
<keyword evidence="4" id="KW-0735">Signal-anchor</keyword>
<evidence type="ECO:0000313" key="13">
    <source>
        <dbReference type="Proteomes" id="UP000008837"/>
    </source>
</evidence>
<evidence type="ECO:0000256" key="4">
    <source>
        <dbReference type="ARBA" id="ARBA00022968"/>
    </source>
</evidence>
<keyword evidence="13" id="KW-1185">Reference proteome</keyword>
<dbReference type="CDD" id="cd02180">
    <property type="entry name" value="GH16_fungal_KRE6_glucanase"/>
    <property type="match status" value="1"/>
</dbReference>
<keyword evidence="5 10" id="KW-1133">Transmembrane helix</keyword>
<evidence type="ECO:0000256" key="8">
    <source>
        <dbReference type="ARBA" id="ARBA00023316"/>
    </source>
</evidence>
<dbReference type="PANTHER" id="PTHR31361">
    <property type="entry name" value="BETA-GLUCAN SYNTHESIS-ASSOCIATED PROTEIN KRE6-RELATED"/>
    <property type="match status" value="1"/>
</dbReference>
<dbReference type="KEGG" id="mgl:MGL_3357"/>
<dbReference type="GO" id="GO:0005789">
    <property type="term" value="C:endoplasmic reticulum membrane"/>
    <property type="evidence" value="ECO:0007669"/>
    <property type="project" value="TreeGrafter"/>
</dbReference>
<organism evidence="12 13">
    <name type="scientific">Malassezia globosa (strain ATCC MYA-4612 / CBS 7966)</name>
    <name type="common">Dandruff-associated fungus</name>
    <dbReference type="NCBI Taxonomy" id="425265"/>
    <lineage>
        <taxon>Eukaryota</taxon>
        <taxon>Fungi</taxon>
        <taxon>Dikarya</taxon>
        <taxon>Basidiomycota</taxon>
        <taxon>Ustilaginomycotina</taxon>
        <taxon>Malasseziomycetes</taxon>
        <taxon>Malasseziales</taxon>
        <taxon>Malasseziaceae</taxon>
        <taxon>Malassezia</taxon>
    </lineage>
</organism>
<dbReference type="EMBL" id="AAYY01000013">
    <property type="protein sequence ID" value="EDP42108.1"/>
    <property type="molecule type" value="Genomic_DNA"/>
</dbReference>
<dbReference type="AlphaFoldDB" id="A8Q8X0"/>
<dbReference type="InterPro" id="IPR000757">
    <property type="entry name" value="Beta-glucanase-like"/>
</dbReference>
<dbReference type="Gene3D" id="2.60.120.200">
    <property type="match status" value="2"/>
</dbReference>
<evidence type="ECO:0000259" key="11">
    <source>
        <dbReference type="PROSITE" id="PS51762"/>
    </source>
</evidence>
<evidence type="ECO:0000256" key="6">
    <source>
        <dbReference type="ARBA" id="ARBA00023136"/>
    </source>
</evidence>
<dbReference type="GO" id="GO:0015926">
    <property type="term" value="F:glucosidase activity"/>
    <property type="evidence" value="ECO:0007669"/>
    <property type="project" value="TreeGrafter"/>
</dbReference>
<feature type="region of interest" description="Disordered" evidence="9">
    <location>
        <begin position="55"/>
        <end position="74"/>
    </location>
</feature>
<sequence length="847" mass="95044">MDPQAWNQRRERPRSDLSGVDSIMNAYVERSDTPVTYMMMGEALEDAINVREPRPMTSPAQEQQQQLKPPQVPHKQTRLLDAPTIERTDRPYSPLVSQDIETFEPVTRSLSMNHTNLNLLRQSESTTSGVNLFRSSGNTESAYDDTFSYVLSKSDCSIKDDQDDGYIDSVIDNKTSRPASTASASSSDQDHIISQYIDSPKPSLVRRRPTEPSTPTYDRQGLRRQRLLSRARDRDADRDSLSSFGNHSGFDSDESLAKRSGSARSTRILPVPDMYAGTAADRSVVSLADQSSDQLLMQNDYNSLTLADAARVDELMEADREWDEKTPKLHQTFSMRGCVNMTMLILLLLSTLMLFLGYPVLHAYTEHRHNEARQTPVDTNLEAISALPRSRIDPSTPHDALTRQNTYNNKTMRLVFSDEFETPGRSFYAGEDPFWEAESLHYWQTKNYEWYHPSAITTVNGSLMIKLSQYAMEGLNFRGGLLTSWNKFCFTGGFVETKLKLPGRNNVSGLWPAVWAMGNLGRAGYGASTYGLWPYSYDVCDVGTLPNQTYLASQGGGPLAAETTGRYVEDFGPGLSYSPGQRLSRCTCLDSDDHPGPRHEDGTWVGRSAPEIDLIEALGNNGPEEHGQTSMSLQIAPFDAAYNVSDPSGLHATSSDKHGAIINDYTGAVFQQAVSAKVNTSDGAYTMTENEWDTYAFEYNPGVEDDSYIRWFMSGDQVFQIDAKALGPNNKTEIGARQIPVEPMYLIMNLGISASFSWINWDEIMRGWQEDSNNYAMYVDYIRVYQNEDEISEDSLSCSPSKYPTFEYIERHKEVYTNPHLTTWTEPPEKGGYNHSFPGNVMLGQCT</sequence>
<evidence type="ECO:0000313" key="12">
    <source>
        <dbReference type="EMBL" id="EDP42108.1"/>
    </source>
</evidence>
<evidence type="ECO:0000256" key="10">
    <source>
        <dbReference type="SAM" id="Phobius"/>
    </source>
</evidence>
<dbReference type="InParanoid" id="A8Q8X0"/>
<feature type="compositionally biased region" description="Low complexity" evidence="9">
    <location>
        <begin position="59"/>
        <end position="69"/>
    </location>
</feature>